<keyword evidence="6 18" id="KW-0812">Transmembrane</keyword>
<dbReference type="InterPro" id="IPR003960">
    <property type="entry name" value="ATPase_AAA_CS"/>
</dbReference>
<dbReference type="NCBIfam" id="TIGR01241">
    <property type="entry name" value="FtsH_fam"/>
    <property type="match status" value="1"/>
</dbReference>
<evidence type="ECO:0000256" key="13">
    <source>
        <dbReference type="ARBA" id="ARBA00022989"/>
    </source>
</evidence>
<evidence type="ECO:0000313" key="20">
    <source>
        <dbReference type="EMBL" id="CAE0256021.1"/>
    </source>
</evidence>
<dbReference type="InterPro" id="IPR003593">
    <property type="entry name" value="AAA+_ATPase"/>
</dbReference>
<evidence type="ECO:0000256" key="6">
    <source>
        <dbReference type="ARBA" id="ARBA00022692"/>
    </source>
</evidence>
<keyword evidence="15 18" id="KW-0472">Membrane</keyword>
<evidence type="ECO:0000256" key="15">
    <source>
        <dbReference type="ARBA" id="ARBA00023136"/>
    </source>
</evidence>
<dbReference type="InterPro" id="IPR005936">
    <property type="entry name" value="FtsH"/>
</dbReference>
<dbReference type="InterPro" id="IPR003959">
    <property type="entry name" value="ATPase_AAA_core"/>
</dbReference>
<evidence type="ECO:0000256" key="12">
    <source>
        <dbReference type="ARBA" id="ARBA00022946"/>
    </source>
</evidence>
<feature type="domain" description="AAA+ ATPase" evidence="19">
    <location>
        <begin position="278"/>
        <end position="414"/>
    </location>
</feature>
<dbReference type="GO" id="GO:0046872">
    <property type="term" value="F:metal ion binding"/>
    <property type="evidence" value="ECO:0007669"/>
    <property type="project" value="UniProtKB-KW"/>
</dbReference>
<dbReference type="CDD" id="cd19501">
    <property type="entry name" value="RecA-like_FtsH"/>
    <property type="match status" value="1"/>
</dbReference>
<comment type="similarity">
    <text evidence="3">In the C-terminal section; belongs to the peptidase M41 family.</text>
</comment>
<dbReference type="Gene3D" id="1.10.8.60">
    <property type="match status" value="1"/>
</dbReference>
<dbReference type="FunFam" id="1.10.8.60:FF:000001">
    <property type="entry name" value="ATP-dependent zinc metalloprotease FtsH"/>
    <property type="match status" value="1"/>
</dbReference>
<dbReference type="PANTHER" id="PTHR23076:SF97">
    <property type="entry name" value="ATP-DEPENDENT ZINC METALLOPROTEASE YME1L1"/>
    <property type="match status" value="1"/>
</dbReference>
<dbReference type="GO" id="GO:0004176">
    <property type="term" value="F:ATP-dependent peptidase activity"/>
    <property type="evidence" value="ECO:0007669"/>
    <property type="project" value="InterPro"/>
</dbReference>
<evidence type="ECO:0000256" key="1">
    <source>
        <dbReference type="ARBA" id="ARBA00001947"/>
    </source>
</evidence>
<protein>
    <recommendedName>
        <fullName evidence="19">AAA+ ATPase domain-containing protein</fullName>
    </recommendedName>
</protein>
<comment type="cofactor">
    <cofactor evidence="1">
        <name>Zn(2+)</name>
        <dbReference type="ChEBI" id="CHEBI:29105"/>
    </cofactor>
</comment>
<feature type="transmembrane region" description="Helical" evidence="18">
    <location>
        <begin position="197"/>
        <end position="215"/>
    </location>
</feature>
<dbReference type="InterPro" id="IPR041569">
    <property type="entry name" value="AAA_lid_3"/>
</dbReference>
<organism evidence="20">
    <name type="scientific">Palpitomonas bilix</name>
    <dbReference type="NCBI Taxonomy" id="652834"/>
    <lineage>
        <taxon>Eukaryota</taxon>
        <taxon>Eukaryota incertae sedis</taxon>
    </lineage>
</organism>
<evidence type="ECO:0000256" key="9">
    <source>
        <dbReference type="ARBA" id="ARBA00022801"/>
    </source>
</evidence>
<dbReference type="Gene3D" id="1.20.58.760">
    <property type="entry name" value="Peptidase M41"/>
    <property type="match status" value="1"/>
</dbReference>
<comment type="similarity">
    <text evidence="16">Belongs to the AAA ATPase family.</text>
</comment>
<dbReference type="InterPro" id="IPR027417">
    <property type="entry name" value="P-loop_NTPase"/>
</dbReference>
<comment type="subcellular location">
    <subcellularLocation>
        <location evidence="2">Membrane</location>
        <topology evidence="2">Multi-pass membrane protein</topology>
    </subcellularLocation>
</comment>
<dbReference type="Pfam" id="PF17862">
    <property type="entry name" value="AAA_lid_3"/>
    <property type="match status" value="1"/>
</dbReference>
<name>A0A7S3DFI7_9EUKA</name>
<evidence type="ECO:0000256" key="8">
    <source>
        <dbReference type="ARBA" id="ARBA00022741"/>
    </source>
</evidence>
<dbReference type="SMART" id="SM00382">
    <property type="entry name" value="AAA"/>
    <property type="match status" value="1"/>
</dbReference>
<keyword evidence="11 16" id="KW-0067">ATP-binding</keyword>
<dbReference type="EMBL" id="HBIB01028091">
    <property type="protein sequence ID" value="CAE0256021.1"/>
    <property type="molecule type" value="Transcribed_RNA"/>
</dbReference>
<dbReference type="SUPFAM" id="SSF140990">
    <property type="entry name" value="FtsH protease domain-like"/>
    <property type="match status" value="1"/>
</dbReference>
<proteinExistence type="inferred from homology"/>
<dbReference type="Pfam" id="PF01434">
    <property type="entry name" value="Peptidase_M41"/>
    <property type="match status" value="1"/>
</dbReference>
<keyword evidence="5" id="KW-0645">Protease</keyword>
<keyword evidence="14" id="KW-0482">Metalloprotease</keyword>
<sequence>MLACRGLMRTGLARVTSSLPVGALRVGGQAVQALSTRTSAVASRNAAHTLKIQAMQSFTRASRTGAHSAGQVDQRRGFMKFFEKFGFSKEKKLKTEAEAHPADAKIQEQYNAHLLENNPMLLIERFETGLYAASQFSKEMYVSALVKLRKLNRLDLTKLGKGSEETLALLSAAKGTKDAPLYIASIEPSNKQVLWKLARTVLGAYLMIVAFLFILDSQGLGGKGMGMGLGKSKSFEPDEKPKMTFDDVRGADEAKEDLQELVAYLKDPTKFSKLGGKLPAGVLMVGPPGTGKTLLARAVSGEAEVPFFYAAGSEFDEMFVGVGARRIRELFAAARKAAPCIVFIDEIDAVGSKRGPREQSTTRMTINQLLSEIDGYNPTEGVILIGATNDPDSLDAALTRPGRFDKIVKVDNPTIKGRLDILKLHSRGIPLSEQADLEKIARGTIGFSGASLANLVNQAALAAAARGAEEVSHDDLEQARDNILMGKERRSYMMLDKEKENTAWHEAGHTVMAYFNKFAMPLHKVTILPRGMALGMTQQLPDRDRVSESKAEMLAQLDILLGGRVAEEMLNGEEGVTGGASNDFMKATDVAYRMVTKYGFSDKVGIMHIDERSMEKLSPALRETVEGEVRRLIAESLERTRRMLKDKRAELKGLADGLLEKETLDYDEIRETIDPHNKMNRPKPPSISLSD</sequence>
<evidence type="ECO:0000256" key="16">
    <source>
        <dbReference type="RuleBase" id="RU003651"/>
    </source>
</evidence>
<evidence type="ECO:0000259" key="19">
    <source>
        <dbReference type="SMART" id="SM00382"/>
    </source>
</evidence>
<dbReference type="Pfam" id="PF00004">
    <property type="entry name" value="AAA"/>
    <property type="match status" value="1"/>
</dbReference>
<dbReference type="AlphaFoldDB" id="A0A7S3DFI7"/>
<dbReference type="FunFam" id="1.20.58.760:FF:000001">
    <property type="entry name" value="ATP-dependent zinc metalloprotease FtsH"/>
    <property type="match status" value="1"/>
</dbReference>
<dbReference type="InterPro" id="IPR037219">
    <property type="entry name" value="Peptidase_M41-like"/>
</dbReference>
<evidence type="ECO:0000256" key="2">
    <source>
        <dbReference type="ARBA" id="ARBA00004141"/>
    </source>
</evidence>
<evidence type="ECO:0000256" key="5">
    <source>
        <dbReference type="ARBA" id="ARBA00022670"/>
    </source>
</evidence>
<evidence type="ECO:0000256" key="14">
    <source>
        <dbReference type="ARBA" id="ARBA00023049"/>
    </source>
</evidence>
<evidence type="ECO:0000256" key="3">
    <source>
        <dbReference type="ARBA" id="ARBA00010044"/>
    </source>
</evidence>
<keyword evidence="7" id="KW-0479">Metal-binding</keyword>
<comment type="similarity">
    <text evidence="4">In the N-terminal section; belongs to the AAA ATPase family.</text>
</comment>
<dbReference type="GO" id="GO:0016887">
    <property type="term" value="F:ATP hydrolysis activity"/>
    <property type="evidence" value="ECO:0007669"/>
    <property type="project" value="InterPro"/>
</dbReference>
<dbReference type="FunFam" id="3.40.50.300:FF:000277">
    <property type="entry name" value="ATP-dependent zinc metalloprotease FtsH"/>
    <property type="match status" value="1"/>
</dbReference>
<dbReference type="PANTHER" id="PTHR23076">
    <property type="entry name" value="METALLOPROTEASE M41 FTSH"/>
    <property type="match status" value="1"/>
</dbReference>
<evidence type="ECO:0000256" key="4">
    <source>
        <dbReference type="ARBA" id="ARBA00010550"/>
    </source>
</evidence>
<evidence type="ECO:0000256" key="11">
    <source>
        <dbReference type="ARBA" id="ARBA00022840"/>
    </source>
</evidence>
<evidence type="ECO:0000256" key="17">
    <source>
        <dbReference type="SAM" id="MobiDB-lite"/>
    </source>
</evidence>
<evidence type="ECO:0000256" key="10">
    <source>
        <dbReference type="ARBA" id="ARBA00022833"/>
    </source>
</evidence>
<dbReference type="GO" id="GO:0004222">
    <property type="term" value="F:metalloendopeptidase activity"/>
    <property type="evidence" value="ECO:0007669"/>
    <property type="project" value="InterPro"/>
</dbReference>
<gene>
    <name evidence="20" type="ORF">PBIL07802_LOCUS18275</name>
</gene>
<dbReference type="InterPro" id="IPR000642">
    <property type="entry name" value="Peptidase_M41"/>
</dbReference>
<evidence type="ECO:0000256" key="7">
    <source>
        <dbReference type="ARBA" id="ARBA00022723"/>
    </source>
</evidence>
<keyword evidence="8 16" id="KW-0547">Nucleotide-binding</keyword>
<dbReference type="GO" id="GO:0006508">
    <property type="term" value="P:proteolysis"/>
    <property type="evidence" value="ECO:0007669"/>
    <property type="project" value="UniProtKB-KW"/>
</dbReference>
<keyword evidence="9" id="KW-0378">Hydrolase</keyword>
<keyword evidence="12" id="KW-0809">Transit peptide</keyword>
<keyword evidence="10" id="KW-0862">Zinc</keyword>
<dbReference type="Gene3D" id="3.40.50.300">
    <property type="entry name" value="P-loop containing nucleotide triphosphate hydrolases"/>
    <property type="match status" value="1"/>
</dbReference>
<dbReference type="SUPFAM" id="SSF52540">
    <property type="entry name" value="P-loop containing nucleoside triphosphate hydrolases"/>
    <property type="match status" value="1"/>
</dbReference>
<accession>A0A7S3DFI7</accession>
<dbReference type="HAMAP" id="MF_01458">
    <property type="entry name" value="FtsH"/>
    <property type="match status" value="1"/>
</dbReference>
<dbReference type="GO" id="GO:0016020">
    <property type="term" value="C:membrane"/>
    <property type="evidence" value="ECO:0007669"/>
    <property type="project" value="UniProtKB-SubCell"/>
</dbReference>
<reference evidence="20" key="1">
    <citation type="submission" date="2021-01" db="EMBL/GenBank/DDBJ databases">
        <authorList>
            <person name="Corre E."/>
            <person name="Pelletier E."/>
            <person name="Niang G."/>
            <person name="Scheremetjew M."/>
            <person name="Finn R."/>
            <person name="Kale V."/>
            <person name="Holt S."/>
            <person name="Cochrane G."/>
            <person name="Meng A."/>
            <person name="Brown T."/>
            <person name="Cohen L."/>
        </authorList>
    </citation>
    <scope>NUCLEOTIDE SEQUENCE</scope>
    <source>
        <strain evidence="20">NIES-2562</strain>
    </source>
</reference>
<evidence type="ECO:0000256" key="18">
    <source>
        <dbReference type="SAM" id="Phobius"/>
    </source>
</evidence>
<feature type="region of interest" description="Disordered" evidence="17">
    <location>
        <begin position="670"/>
        <end position="691"/>
    </location>
</feature>
<dbReference type="GO" id="GO:0005524">
    <property type="term" value="F:ATP binding"/>
    <property type="evidence" value="ECO:0007669"/>
    <property type="project" value="UniProtKB-KW"/>
</dbReference>
<dbReference type="PROSITE" id="PS00674">
    <property type="entry name" value="AAA"/>
    <property type="match status" value="1"/>
</dbReference>
<keyword evidence="13 18" id="KW-1133">Transmembrane helix</keyword>